<proteinExistence type="inferred from homology"/>
<reference evidence="10" key="2">
    <citation type="submission" date="2020-09" db="EMBL/GenBank/DDBJ databases">
        <authorList>
            <person name="Sun Q."/>
            <person name="Ohkuma M."/>
        </authorList>
    </citation>
    <scope>NUCLEOTIDE SEQUENCE</scope>
    <source>
        <strain evidence="10">JCM 4386</strain>
    </source>
</reference>
<keyword evidence="5 7" id="KW-1133">Transmembrane helix</keyword>
<evidence type="ECO:0000313" key="10">
    <source>
        <dbReference type="EMBL" id="GGR73829.1"/>
    </source>
</evidence>
<comment type="caution">
    <text evidence="10">The sequence shown here is derived from an EMBL/GenBank/DDBJ whole genome shotgun (WGS) entry which is preliminary data.</text>
</comment>
<dbReference type="AlphaFoldDB" id="A0A918FS48"/>
<sequence>MRSVAENAISDLLGHLPPVAVYAVVATAAPAESVLRVGAFIPTLTLLLTAGALARTGHTSLPLIIAVAAGAVVAGDFRAHRTGRLLADRLRTGRAGRRIPPAVWARAETLMARHGGRAVFLARFLPVVRGLAPHCAGAAHLPYHRIAPFSVTAACVWATTEASVGYAAASSLQHVLTLAGPAAAVLVLTATAAVLAVRRSRPHQEEGAALAAPADVGVTGDDNGEATVHGEADGTSRAPGLGRRRVFQEVMTVRSPVRPGRPTPP</sequence>
<evidence type="ECO:0000256" key="6">
    <source>
        <dbReference type="ARBA" id="ARBA00023136"/>
    </source>
</evidence>
<reference evidence="10" key="1">
    <citation type="journal article" date="2014" name="Int. J. Syst. Evol. Microbiol.">
        <title>Complete genome sequence of Corynebacterium casei LMG S-19264T (=DSM 44701T), isolated from a smear-ripened cheese.</title>
        <authorList>
            <consortium name="US DOE Joint Genome Institute (JGI-PGF)"/>
            <person name="Walter F."/>
            <person name="Albersmeier A."/>
            <person name="Kalinowski J."/>
            <person name="Ruckert C."/>
        </authorList>
    </citation>
    <scope>NUCLEOTIDE SEQUENCE</scope>
    <source>
        <strain evidence="10">JCM 4386</strain>
    </source>
</reference>
<evidence type="ECO:0000256" key="4">
    <source>
        <dbReference type="ARBA" id="ARBA00022692"/>
    </source>
</evidence>
<organism evidence="10 11">
    <name type="scientific">Streptomyces humidus</name>
    <dbReference type="NCBI Taxonomy" id="52259"/>
    <lineage>
        <taxon>Bacteria</taxon>
        <taxon>Bacillati</taxon>
        <taxon>Actinomycetota</taxon>
        <taxon>Actinomycetes</taxon>
        <taxon>Kitasatosporales</taxon>
        <taxon>Streptomycetaceae</taxon>
        <taxon>Streptomyces</taxon>
    </lineage>
</organism>
<comment type="similarity">
    <text evidence="2 7">Belongs to the DedA family.</text>
</comment>
<feature type="transmembrane region" description="Helical" evidence="7">
    <location>
        <begin position="60"/>
        <end position="79"/>
    </location>
</feature>
<dbReference type="Proteomes" id="UP000606194">
    <property type="component" value="Unassembled WGS sequence"/>
</dbReference>
<evidence type="ECO:0000256" key="1">
    <source>
        <dbReference type="ARBA" id="ARBA00004651"/>
    </source>
</evidence>
<evidence type="ECO:0000313" key="11">
    <source>
        <dbReference type="Proteomes" id="UP000606194"/>
    </source>
</evidence>
<evidence type="ECO:0000256" key="7">
    <source>
        <dbReference type="RuleBase" id="RU367016"/>
    </source>
</evidence>
<dbReference type="Pfam" id="PF09335">
    <property type="entry name" value="VTT_dom"/>
    <property type="match status" value="1"/>
</dbReference>
<dbReference type="InterPro" id="IPR032818">
    <property type="entry name" value="DedA-like"/>
</dbReference>
<keyword evidence="11" id="KW-1185">Reference proteome</keyword>
<feature type="transmembrane region" description="Helical" evidence="7">
    <location>
        <begin position="175"/>
        <end position="197"/>
    </location>
</feature>
<evidence type="ECO:0000256" key="8">
    <source>
        <dbReference type="SAM" id="MobiDB-lite"/>
    </source>
</evidence>
<dbReference type="PANTHER" id="PTHR30353">
    <property type="entry name" value="INNER MEMBRANE PROTEIN DEDA-RELATED"/>
    <property type="match status" value="1"/>
</dbReference>
<feature type="domain" description="VTT" evidence="9">
    <location>
        <begin position="41"/>
        <end position="166"/>
    </location>
</feature>
<dbReference type="InterPro" id="IPR032816">
    <property type="entry name" value="VTT_dom"/>
</dbReference>
<feature type="transmembrane region" description="Helical" evidence="7">
    <location>
        <begin position="12"/>
        <end position="30"/>
    </location>
</feature>
<keyword evidence="3 7" id="KW-1003">Cell membrane</keyword>
<keyword evidence="6 7" id="KW-0472">Membrane</keyword>
<evidence type="ECO:0000259" key="9">
    <source>
        <dbReference type="Pfam" id="PF09335"/>
    </source>
</evidence>
<comment type="caution">
    <text evidence="7">Lacks conserved residue(s) required for the propagation of feature annotation.</text>
</comment>
<comment type="subcellular location">
    <subcellularLocation>
        <location evidence="1 7">Cell membrane</location>
        <topology evidence="1 7">Multi-pass membrane protein</topology>
    </subcellularLocation>
</comment>
<evidence type="ECO:0000256" key="3">
    <source>
        <dbReference type="ARBA" id="ARBA00022475"/>
    </source>
</evidence>
<evidence type="ECO:0000256" key="5">
    <source>
        <dbReference type="ARBA" id="ARBA00022989"/>
    </source>
</evidence>
<accession>A0A918FS48</accession>
<dbReference type="RefSeq" id="WP_229877821.1">
    <property type="nucleotide sequence ID" value="NZ_BMTL01000004.1"/>
</dbReference>
<protein>
    <recommendedName>
        <fullName evidence="9">VTT domain-containing protein</fullName>
    </recommendedName>
</protein>
<feature type="region of interest" description="Disordered" evidence="8">
    <location>
        <begin position="204"/>
        <end position="244"/>
    </location>
</feature>
<gene>
    <name evidence="10" type="ORF">GCM10010269_11000</name>
</gene>
<name>A0A918FS48_9ACTN</name>
<dbReference type="EMBL" id="BMTL01000004">
    <property type="protein sequence ID" value="GGR73829.1"/>
    <property type="molecule type" value="Genomic_DNA"/>
</dbReference>
<keyword evidence="4 7" id="KW-0812">Transmembrane</keyword>
<dbReference type="PANTHER" id="PTHR30353:SF0">
    <property type="entry name" value="TRANSMEMBRANE PROTEIN"/>
    <property type="match status" value="1"/>
</dbReference>
<dbReference type="GO" id="GO:0005886">
    <property type="term" value="C:plasma membrane"/>
    <property type="evidence" value="ECO:0007669"/>
    <property type="project" value="UniProtKB-SubCell"/>
</dbReference>
<evidence type="ECO:0000256" key="2">
    <source>
        <dbReference type="ARBA" id="ARBA00010792"/>
    </source>
</evidence>